<proteinExistence type="predicted"/>
<comment type="caution">
    <text evidence="1">The sequence shown here is derived from an EMBL/GenBank/DDBJ whole genome shotgun (WGS) entry which is preliminary data.</text>
</comment>
<sequence length="177" mass="18395">MTSVILRRSSFVASRRTLAALSAVESVLHHHQFSSSAASSLAGNGLVGGEIGLFSNFFGSSGGIARAFHAQSGPLNFRASLISQAGLAVADYSYEEGPKGGSDEGLEIAKLGIAQEIVSALAKKGITKLFPIQGAVLEPAMQGRDMIGRARTGTGKTLAFGIPIMDKIIQLNAKHGR</sequence>
<accession>A0ACB9LFB3</accession>
<evidence type="ECO:0000313" key="2">
    <source>
        <dbReference type="Proteomes" id="UP000828941"/>
    </source>
</evidence>
<organism evidence="1 2">
    <name type="scientific">Bauhinia variegata</name>
    <name type="common">Purple orchid tree</name>
    <name type="synonym">Phanera variegata</name>
    <dbReference type="NCBI Taxonomy" id="167791"/>
    <lineage>
        <taxon>Eukaryota</taxon>
        <taxon>Viridiplantae</taxon>
        <taxon>Streptophyta</taxon>
        <taxon>Embryophyta</taxon>
        <taxon>Tracheophyta</taxon>
        <taxon>Spermatophyta</taxon>
        <taxon>Magnoliopsida</taxon>
        <taxon>eudicotyledons</taxon>
        <taxon>Gunneridae</taxon>
        <taxon>Pentapetalae</taxon>
        <taxon>rosids</taxon>
        <taxon>fabids</taxon>
        <taxon>Fabales</taxon>
        <taxon>Fabaceae</taxon>
        <taxon>Cercidoideae</taxon>
        <taxon>Cercideae</taxon>
        <taxon>Bauhiniinae</taxon>
        <taxon>Bauhinia</taxon>
    </lineage>
</organism>
<reference evidence="1 2" key="1">
    <citation type="journal article" date="2022" name="DNA Res.">
        <title>Chromosomal-level genome assembly of the orchid tree Bauhinia variegata (Leguminosae; Cercidoideae) supports the allotetraploid origin hypothesis of Bauhinia.</title>
        <authorList>
            <person name="Zhong Y."/>
            <person name="Chen Y."/>
            <person name="Zheng D."/>
            <person name="Pang J."/>
            <person name="Liu Y."/>
            <person name="Luo S."/>
            <person name="Meng S."/>
            <person name="Qian L."/>
            <person name="Wei D."/>
            <person name="Dai S."/>
            <person name="Zhou R."/>
        </authorList>
    </citation>
    <scope>NUCLEOTIDE SEQUENCE [LARGE SCALE GENOMIC DNA]</scope>
    <source>
        <strain evidence="1">BV-YZ2020</strain>
    </source>
</reference>
<dbReference type="Proteomes" id="UP000828941">
    <property type="component" value="Chromosome 12"/>
</dbReference>
<name>A0ACB9LFB3_BAUVA</name>
<protein>
    <submittedName>
        <fullName evidence="1">Uncharacterized protein</fullName>
    </submittedName>
</protein>
<keyword evidence="2" id="KW-1185">Reference proteome</keyword>
<dbReference type="EMBL" id="CM039437">
    <property type="protein sequence ID" value="KAI4308161.1"/>
    <property type="molecule type" value="Genomic_DNA"/>
</dbReference>
<evidence type="ECO:0000313" key="1">
    <source>
        <dbReference type="EMBL" id="KAI4308161.1"/>
    </source>
</evidence>
<gene>
    <name evidence="1" type="ORF">L6164_031263</name>
</gene>